<dbReference type="PROSITE" id="PS51085">
    <property type="entry name" value="2FE2S_FER_2"/>
    <property type="match status" value="1"/>
</dbReference>
<dbReference type="Pfam" id="PF00111">
    <property type="entry name" value="Fer2"/>
    <property type="match status" value="1"/>
</dbReference>
<dbReference type="GO" id="GO:0051537">
    <property type="term" value="F:2 iron, 2 sulfur cluster binding"/>
    <property type="evidence" value="ECO:0007669"/>
    <property type="project" value="UniProtKB-KW"/>
</dbReference>
<reference evidence="19 20" key="1">
    <citation type="submission" date="2020-01" db="EMBL/GenBank/DDBJ databases">
        <title>Leptobacterium flavescens.</title>
        <authorList>
            <person name="Wang G."/>
        </authorList>
    </citation>
    <scope>NUCLEOTIDE SEQUENCE [LARGE SCALE GENOMIC DNA]</scope>
    <source>
        <strain evidence="19 20">KCTC 22160</strain>
    </source>
</reference>
<evidence type="ECO:0000256" key="8">
    <source>
        <dbReference type="ARBA" id="ARBA00022723"/>
    </source>
</evidence>
<evidence type="ECO:0000313" key="20">
    <source>
        <dbReference type="Proteomes" id="UP000468581"/>
    </source>
</evidence>
<dbReference type="SUPFAM" id="SSF54292">
    <property type="entry name" value="2Fe-2S ferredoxin-like"/>
    <property type="match status" value="1"/>
</dbReference>
<keyword evidence="8" id="KW-0479">Metal-binding</keyword>
<evidence type="ECO:0000256" key="7">
    <source>
        <dbReference type="ARBA" id="ARBA00022714"/>
    </source>
</evidence>
<dbReference type="PANTHER" id="PTHR47354">
    <property type="entry name" value="NADH OXIDOREDUCTASE HCR"/>
    <property type="match status" value="1"/>
</dbReference>
<dbReference type="InterPro" id="IPR039261">
    <property type="entry name" value="FNR_nucleotide-bd"/>
</dbReference>
<comment type="catalytic activity">
    <reaction evidence="15">
        <text>2 nitric oxide + NADH + 2 O2 = 2 nitrate + NAD(+) + H(+)</text>
        <dbReference type="Rhea" id="RHEA:19469"/>
        <dbReference type="ChEBI" id="CHEBI:15378"/>
        <dbReference type="ChEBI" id="CHEBI:15379"/>
        <dbReference type="ChEBI" id="CHEBI:16480"/>
        <dbReference type="ChEBI" id="CHEBI:17632"/>
        <dbReference type="ChEBI" id="CHEBI:57540"/>
        <dbReference type="ChEBI" id="CHEBI:57945"/>
        <dbReference type="EC" id="1.14.12.17"/>
    </reaction>
</comment>
<evidence type="ECO:0000256" key="3">
    <source>
        <dbReference type="ARBA" id="ARBA00006401"/>
    </source>
</evidence>
<feature type="domain" description="FAD-binding FR-type" evidence="18">
    <location>
        <begin position="1"/>
        <end position="101"/>
    </location>
</feature>
<dbReference type="InterPro" id="IPR001433">
    <property type="entry name" value="OxRdtase_FAD/NAD-bd"/>
</dbReference>
<evidence type="ECO:0000256" key="12">
    <source>
        <dbReference type="ARBA" id="ARBA00023004"/>
    </source>
</evidence>
<evidence type="ECO:0000256" key="11">
    <source>
        <dbReference type="ARBA" id="ARBA00023002"/>
    </source>
</evidence>
<dbReference type="PRINTS" id="PR00410">
    <property type="entry name" value="PHEHYDRXLASE"/>
</dbReference>
<keyword evidence="5" id="KW-0349">Heme</keyword>
<dbReference type="FunFam" id="3.40.50.80:FF:000010">
    <property type="entry name" value="Flavohemoprotein"/>
    <property type="match status" value="1"/>
</dbReference>
<keyword evidence="9" id="KW-0274">FAD</keyword>
<dbReference type="InterPro" id="IPR006058">
    <property type="entry name" value="2Fe2S_fd_BS"/>
</dbReference>
<dbReference type="PROSITE" id="PS51384">
    <property type="entry name" value="FAD_FR"/>
    <property type="match status" value="1"/>
</dbReference>
<evidence type="ECO:0000256" key="4">
    <source>
        <dbReference type="ARBA" id="ARBA00012229"/>
    </source>
</evidence>
<keyword evidence="10" id="KW-0521">NADP</keyword>
<dbReference type="EMBL" id="JAABOO010000003">
    <property type="protein sequence ID" value="NER14868.1"/>
    <property type="molecule type" value="Genomic_DNA"/>
</dbReference>
<evidence type="ECO:0000256" key="15">
    <source>
        <dbReference type="ARBA" id="ARBA00048649"/>
    </source>
</evidence>
<dbReference type="CDD" id="cd00207">
    <property type="entry name" value="fer2"/>
    <property type="match status" value="1"/>
</dbReference>
<dbReference type="InterPro" id="IPR036010">
    <property type="entry name" value="2Fe-2S_ferredoxin-like_sf"/>
</dbReference>
<dbReference type="GO" id="GO:0008941">
    <property type="term" value="F:nitric oxide dioxygenase NAD(P)H activity"/>
    <property type="evidence" value="ECO:0007669"/>
    <property type="project" value="UniProtKB-EC"/>
</dbReference>
<evidence type="ECO:0000256" key="14">
    <source>
        <dbReference type="ARBA" id="ARBA00023027"/>
    </source>
</evidence>
<keyword evidence="12" id="KW-0408">Iron</keyword>
<evidence type="ECO:0000256" key="9">
    <source>
        <dbReference type="ARBA" id="ARBA00022827"/>
    </source>
</evidence>
<dbReference type="GO" id="GO:0050660">
    <property type="term" value="F:flavin adenine dinucleotide binding"/>
    <property type="evidence" value="ECO:0007669"/>
    <property type="project" value="TreeGrafter"/>
</dbReference>
<dbReference type="CDD" id="cd06184">
    <property type="entry name" value="flavohem_like_fad_nad_binding"/>
    <property type="match status" value="1"/>
</dbReference>
<keyword evidence="11" id="KW-0560">Oxidoreductase</keyword>
<dbReference type="InterPro" id="IPR012675">
    <property type="entry name" value="Beta-grasp_dom_sf"/>
</dbReference>
<evidence type="ECO:0000256" key="6">
    <source>
        <dbReference type="ARBA" id="ARBA00022630"/>
    </source>
</evidence>
<dbReference type="SUPFAM" id="SSF52343">
    <property type="entry name" value="Ferredoxin reductase-like, C-terminal NADP-linked domain"/>
    <property type="match status" value="1"/>
</dbReference>
<feature type="domain" description="2Fe-2S ferredoxin-type" evidence="17">
    <location>
        <begin position="255"/>
        <end position="337"/>
    </location>
</feature>
<evidence type="ECO:0000256" key="16">
    <source>
        <dbReference type="ARBA" id="ARBA00049433"/>
    </source>
</evidence>
<dbReference type="Gene3D" id="3.40.50.80">
    <property type="entry name" value="Nucleotide-binding domain of ferredoxin-NADP reductase (FNR) module"/>
    <property type="match status" value="1"/>
</dbReference>
<dbReference type="PANTHER" id="PTHR47354:SF8">
    <property type="entry name" value="1,2-PHENYLACETYL-COA EPOXIDASE, SUBUNIT E"/>
    <property type="match status" value="1"/>
</dbReference>
<keyword evidence="20" id="KW-1185">Reference proteome</keyword>
<evidence type="ECO:0000256" key="2">
    <source>
        <dbReference type="ARBA" id="ARBA00001974"/>
    </source>
</evidence>
<dbReference type="AlphaFoldDB" id="A0A6P0USA3"/>
<sequence>MFYIDKIRSESTTISSFYLKPGNGKNLEKFLPGQFINVKIALEDGNSISRSYTLSDSPNDDYYRLTIKREKQGKVSRYFHDHLIEGSEIEVSSPMGNFHLDINSQKPIVLISGGVGITPMMSMLEYIVAHQPHRKVEFLHSSYNKDVQPFFNRLKQLDAQYGNLSLSIFHSAPLETEETGKDYDIKGFITQDALAKTLGEEKSYFLCGPTGFMEAMYDHLRKLNIPETRIFYEFFGDAKPLGTRSSYSSSSNTGISVKFSRSDLKVGWVHEIGSLLDLAEANGLRPDSSCRMGTCSSCESKLISGSIEYDPEPFIEAAEGNIFICCAKPTSDITIEI</sequence>
<comment type="cofactor">
    <cofactor evidence="1">
        <name>heme b</name>
        <dbReference type="ChEBI" id="CHEBI:60344"/>
    </cofactor>
</comment>
<dbReference type="Gene3D" id="3.10.20.30">
    <property type="match status" value="1"/>
</dbReference>
<protein>
    <recommendedName>
        <fullName evidence="4">nitric oxide dioxygenase</fullName>
        <ecNumber evidence="4">1.14.12.17</ecNumber>
    </recommendedName>
</protein>
<dbReference type="SUPFAM" id="SSF63380">
    <property type="entry name" value="Riboflavin synthase domain-like"/>
    <property type="match status" value="1"/>
</dbReference>
<keyword evidence="13" id="KW-0411">Iron-sulfur</keyword>
<dbReference type="InterPro" id="IPR008333">
    <property type="entry name" value="Cbr1-like_FAD-bd_dom"/>
</dbReference>
<evidence type="ECO:0000256" key="5">
    <source>
        <dbReference type="ARBA" id="ARBA00022617"/>
    </source>
</evidence>
<keyword evidence="7" id="KW-0001">2Fe-2S</keyword>
<evidence type="ECO:0000256" key="10">
    <source>
        <dbReference type="ARBA" id="ARBA00022857"/>
    </source>
</evidence>
<evidence type="ECO:0000259" key="17">
    <source>
        <dbReference type="PROSITE" id="PS51085"/>
    </source>
</evidence>
<dbReference type="Pfam" id="PF00175">
    <property type="entry name" value="NAD_binding_1"/>
    <property type="match status" value="1"/>
</dbReference>
<dbReference type="Proteomes" id="UP000468581">
    <property type="component" value="Unassembled WGS sequence"/>
</dbReference>
<organism evidence="19 20">
    <name type="scientific">Leptobacterium flavescens</name>
    <dbReference type="NCBI Taxonomy" id="472055"/>
    <lineage>
        <taxon>Bacteria</taxon>
        <taxon>Pseudomonadati</taxon>
        <taxon>Bacteroidota</taxon>
        <taxon>Flavobacteriia</taxon>
        <taxon>Flavobacteriales</taxon>
        <taxon>Flavobacteriaceae</taxon>
        <taxon>Leptobacterium</taxon>
    </lineage>
</organism>
<dbReference type="Gene3D" id="2.40.30.10">
    <property type="entry name" value="Translation factors"/>
    <property type="match status" value="1"/>
</dbReference>
<keyword evidence="14" id="KW-0520">NAD</keyword>
<dbReference type="PROSITE" id="PS00197">
    <property type="entry name" value="2FE2S_FER_1"/>
    <property type="match status" value="1"/>
</dbReference>
<dbReference type="Pfam" id="PF00970">
    <property type="entry name" value="FAD_binding_6"/>
    <property type="match status" value="1"/>
</dbReference>
<proteinExistence type="inferred from homology"/>
<evidence type="ECO:0000313" key="19">
    <source>
        <dbReference type="EMBL" id="NER14868.1"/>
    </source>
</evidence>
<evidence type="ECO:0000256" key="13">
    <source>
        <dbReference type="ARBA" id="ARBA00023014"/>
    </source>
</evidence>
<keyword evidence="6" id="KW-0285">Flavoprotein</keyword>
<dbReference type="RefSeq" id="WP_163608145.1">
    <property type="nucleotide sequence ID" value="NZ_JAABOO010000003.1"/>
</dbReference>
<name>A0A6P0USA3_9FLAO</name>
<comment type="catalytic activity">
    <reaction evidence="16">
        <text>2 nitric oxide + NADPH + 2 O2 = 2 nitrate + NADP(+) + H(+)</text>
        <dbReference type="Rhea" id="RHEA:19465"/>
        <dbReference type="ChEBI" id="CHEBI:15378"/>
        <dbReference type="ChEBI" id="CHEBI:15379"/>
        <dbReference type="ChEBI" id="CHEBI:16480"/>
        <dbReference type="ChEBI" id="CHEBI:17632"/>
        <dbReference type="ChEBI" id="CHEBI:57783"/>
        <dbReference type="ChEBI" id="CHEBI:58349"/>
        <dbReference type="EC" id="1.14.12.17"/>
    </reaction>
</comment>
<dbReference type="EC" id="1.14.12.17" evidence="4"/>
<dbReference type="GO" id="GO:0046872">
    <property type="term" value="F:metal ion binding"/>
    <property type="evidence" value="ECO:0007669"/>
    <property type="project" value="UniProtKB-KW"/>
</dbReference>
<gene>
    <name evidence="19" type="ORF">GWK08_15535</name>
</gene>
<evidence type="ECO:0000259" key="18">
    <source>
        <dbReference type="PROSITE" id="PS51384"/>
    </source>
</evidence>
<evidence type="ECO:0000256" key="1">
    <source>
        <dbReference type="ARBA" id="ARBA00001970"/>
    </source>
</evidence>
<dbReference type="InterPro" id="IPR017938">
    <property type="entry name" value="Riboflavin_synthase-like_b-brl"/>
</dbReference>
<accession>A0A6P0USA3</accession>
<comment type="cofactor">
    <cofactor evidence="2">
        <name>FAD</name>
        <dbReference type="ChEBI" id="CHEBI:57692"/>
    </cofactor>
</comment>
<comment type="similarity">
    <text evidence="3">In the C-terminal section; belongs to the flavoprotein pyridine nucleotide cytochrome reductase family.</text>
</comment>
<dbReference type="InterPro" id="IPR001041">
    <property type="entry name" value="2Fe-2S_ferredoxin-type"/>
</dbReference>
<dbReference type="InterPro" id="IPR017927">
    <property type="entry name" value="FAD-bd_FR_type"/>
</dbReference>
<dbReference type="InterPro" id="IPR050415">
    <property type="entry name" value="MRET"/>
</dbReference>
<comment type="caution">
    <text evidence="19">The sequence shown here is derived from an EMBL/GenBank/DDBJ whole genome shotgun (WGS) entry which is preliminary data.</text>
</comment>